<dbReference type="EMBL" id="JARIHO010000003">
    <property type="protein sequence ID" value="KAJ7364720.1"/>
    <property type="molecule type" value="Genomic_DNA"/>
</dbReference>
<comment type="caution">
    <text evidence="2">The sequence shown here is derived from an EMBL/GenBank/DDBJ whole genome shotgun (WGS) entry which is preliminary data.</text>
</comment>
<keyword evidence="1" id="KW-0472">Membrane</keyword>
<name>A0AAD7F4C2_9AGAR</name>
<dbReference type="AlphaFoldDB" id="A0AAD7F4C2"/>
<reference evidence="2" key="1">
    <citation type="submission" date="2023-03" db="EMBL/GenBank/DDBJ databases">
        <title>Massive genome expansion in bonnet fungi (Mycena s.s.) driven by repeated elements and novel gene families across ecological guilds.</title>
        <authorList>
            <consortium name="Lawrence Berkeley National Laboratory"/>
            <person name="Harder C.B."/>
            <person name="Miyauchi S."/>
            <person name="Viragh M."/>
            <person name="Kuo A."/>
            <person name="Thoen E."/>
            <person name="Andreopoulos B."/>
            <person name="Lu D."/>
            <person name="Skrede I."/>
            <person name="Drula E."/>
            <person name="Henrissat B."/>
            <person name="Morin E."/>
            <person name="Kohler A."/>
            <person name="Barry K."/>
            <person name="LaButti K."/>
            <person name="Morin E."/>
            <person name="Salamov A."/>
            <person name="Lipzen A."/>
            <person name="Mereny Z."/>
            <person name="Hegedus B."/>
            <person name="Baldrian P."/>
            <person name="Stursova M."/>
            <person name="Weitz H."/>
            <person name="Taylor A."/>
            <person name="Grigoriev I.V."/>
            <person name="Nagy L.G."/>
            <person name="Martin F."/>
            <person name="Kauserud H."/>
        </authorList>
    </citation>
    <scope>NUCLEOTIDE SEQUENCE</scope>
    <source>
        <strain evidence="2">CBHHK002</strain>
    </source>
</reference>
<evidence type="ECO:0000256" key="1">
    <source>
        <dbReference type="SAM" id="Phobius"/>
    </source>
</evidence>
<gene>
    <name evidence="2" type="ORF">DFH08DRAFT_930517</name>
</gene>
<organism evidence="2 3">
    <name type="scientific">Mycena albidolilacea</name>
    <dbReference type="NCBI Taxonomy" id="1033008"/>
    <lineage>
        <taxon>Eukaryota</taxon>
        <taxon>Fungi</taxon>
        <taxon>Dikarya</taxon>
        <taxon>Basidiomycota</taxon>
        <taxon>Agaricomycotina</taxon>
        <taxon>Agaricomycetes</taxon>
        <taxon>Agaricomycetidae</taxon>
        <taxon>Agaricales</taxon>
        <taxon>Marasmiineae</taxon>
        <taxon>Mycenaceae</taxon>
        <taxon>Mycena</taxon>
    </lineage>
</organism>
<proteinExistence type="predicted"/>
<evidence type="ECO:0000313" key="2">
    <source>
        <dbReference type="EMBL" id="KAJ7364720.1"/>
    </source>
</evidence>
<keyword evidence="3" id="KW-1185">Reference proteome</keyword>
<accession>A0AAD7F4C2</accession>
<keyword evidence="1" id="KW-1133">Transmembrane helix</keyword>
<protein>
    <submittedName>
        <fullName evidence="2">Uncharacterized protein</fullName>
    </submittedName>
</protein>
<sequence length="145" mass="16053">MQLFYTYLVTEPKTRTTSSPFVIGLVVGAPSIHFFTYLRRNCLNMVTVEDVAVSARPIRHHKIGRSSRIDAVAHGISARGTELLTPDVSNIQWPLPEELIMVLSPIAVRVPSFVADIGMNHHAVVGRSKGAEWPSPAREPEKKRG</sequence>
<dbReference type="Proteomes" id="UP001218218">
    <property type="component" value="Unassembled WGS sequence"/>
</dbReference>
<feature type="transmembrane region" description="Helical" evidence="1">
    <location>
        <begin position="20"/>
        <end position="38"/>
    </location>
</feature>
<keyword evidence="1" id="KW-0812">Transmembrane</keyword>
<evidence type="ECO:0000313" key="3">
    <source>
        <dbReference type="Proteomes" id="UP001218218"/>
    </source>
</evidence>